<sequence>MTGKNAKQIAPFGTWDSPITPEALTTSALRLDAPQLVGKVAYWLESRPDEGGRSVLMRQELGKDPRELLDASISVRTRAHEYGGGAYLACEDAVFAVFDEDERLYKIPLRQGHSLTPVAISPEGPYRYADFCFDERRQRLIAVREDHSGEGEEKAALVAFDIKEPGEAEILVEGADFYSNPRLSPSGDELLWLSWNHPNMPWDGTELTLAPVDKRGALGEAKVIAGGVNESVFQPRWSPTGELYYVSDCSGWWNLYRFDSGNHECVVRREAEFATPQWVFGMSTYDFLSDDKIICCFCEGGLWSLGLITRKKTSRGYQFSALASPLSDIASIQANDENVLFLGANAERATTLFHLLSQSIGHKAAPPMQQLRRSKNQHFDSDDLAKPETISYPVGDGEVCHGFYYGPSNAHYRGPENAKPPLIVISHGGPTGATGSSLNEKLQFWTSRGFAVLDVNYRGSTGYGRPYRDRLKGQWGVTDVEDVAKGAQYLVEQGAVDPDKLIIRGSSAGGYTVLAALTFTDTFSVGASLYGIGDLTALAEHTHKFESRYLDTLVGPYPEAKATYEARSPIHHIEQLNCPVIFLQGLKDKVVPPEQAEAMVEALSAKGIANRYITFADQGHGFRSAEAIQTAAREELAFYQEQLKLEQA</sequence>
<dbReference type="SUPFAM" id="SSF69322">
    <property type="entry name" value="Tricorn protease domain 2"/>
    <property type="match status" value="1"/>
</dbReference>
<dbReference type="PANTHER" id="PTHR43056:SF5">
    <property type="entry name" value="PEPTIDASE S9 PROLYL OLIGOPEPTIDASE CATALYTIC DOMAIN-CONTAINING PROTEIN"/>
    <property type="match status" value="1"/>
</dbReference>
<gene>
    <name evidence="2" type="ORF">M6D89_06775</name>
</gene>
<evidence type="ECO:0000313" key="2">
    <source>
        <dbReference type="EMBL" id="MCP8898999.1"/>
    </source>
</evidence>
<name>A0A9X2HWK9_9GAMM</name>
<dbReference type="RefSeq" id="WP_253967262.1">
    <property type="nucleotide sequence ID" value="NZ_JAMFTH010000001.1"/>
</dbReference>
<dbReference type="InterPro" id="IPR011042">
    <property type="entry name" value="6-blade_b-propeller_TolB-like"/>
</dbReference>
<comment type="caution">
    <text evidence="2">The sequence shown here is derived from an EMBL/GenBank/DDBJ whole genome shotgun (WGS) entry which is preliminary data.</text>
</comment>
<dbReference type="InterPro" id="IPR050585">
    <property type="entry name" value="Xaa-Pro_dipeptidyl-ppase/CocE"/>
</dbReference>
<evidence type="ECO:0000259" key="1">
    <source>
        <dbReference type="Pfam" id="PF00326"/>
    </source>
</evidence>
<dbReference type="Gene3D" id="3.40.50.1820">
    <property type="entry name" value="alpha/beta hydrolase"/>
    <property type="match status" value="1"/>
</dbReference>
<feature type="domain" description="Peptidase S9 prolyl oligopeptidase catalytic" evidence="1">
    <location>
        <begin position="438"/>
        <end position="644"/>
    </location>
</feature>
<dbReference type="Gene3D" id="2.120.10.30">
    <property type="entry name" value="TolB, C-terminal domain"/>
    <property type="match status" value="1"/>
</dbReference>
<keyword evidence="3" id="KW-1185">Reference proteome</keyword>
<evidence type="ECO:0000313" key="3">
    <source>
        <dbReference type="Proteomes" id="UP001139319"/>
    </source>
</evidence>
<accession>A0A9X2HWK9</accession>
<dbReference type="GO" id="GO:0008236">
    <property type="term" value="F:serine-type peptidase activity"/>
    <property type="evidence" value="ECO:0007669"/>
    <property type="project" value="InterPro"/>
</dbReference>
<dbReference type="Pfam" id="PF00326">
    <property type="entry name" value="Peptidase_S9"/>
    <property type="match status" value="1"/>
</dbReference>
<protein>
    <submittedName>
        <fullName evidence="2">Prolyl oligopeptidase family serine peptidase</fullName>
    </submittedName>
</protein>
<dbReference type="InterPro" id="IPR001375">
    <property type="entry name" value="Peptidase_S9_cat"/>
</dbReference>
<dbReference type="SUPFAM" id="SSF53474">
    <property type="entry name" value="alpha/beta-Hydrolases"/>
    <property type="match status" value="1"/>
</dbReference>
<dbReference type="EMBL" id="JAMFTH010000001">
    <property type="protein sequence ID" value="MCP8898999.1"/>
    <property type="molecule type" value="Genomic_DNA"/>
</dbReference>
<proteinExistence type="predicted"/>
<dbReference type="InterPro" id="IPR029058">
    <property type="entry name" value="AB_hydrolase_fold"/>
</dbReference>
<dbReference type="Proteomes" id="UP001139319">
    <property type="component" value="Unassembled WGS sequence"/>
</dbReference>
<reference evidence="2" key="2">
    <citation type="submission" date="2023-01" db="EMBL/GenBank/DDBJ databases">
        <title>Gilvimarinus xylanilyticus HB14 isolated from Caulerpa lentillifera aquaculture base in Hainan, China.</title>
        <authorList>
            <person name="Zhang Y.-J."/>
        </authorList>
    </citation>
    <scope>NUCLEOTIDE SEQUENCE</scope>
    <source>
        <strain evidence="2">HB14</strain>
    </source>
</reference>
<organism evidence="2 3">
    <name type="scientific">Gilvimarinus xylanilyticus</name>
    <dbReference type="NCBI Taxonomy" id="2944139"/>
    <lineage>
        <taxon>Bacteria</taxon>
        <taxon>Pseudomonadati</taxon>
        <taxon>Pseudomonadota</taxon>
        <taxon>Gammaproteobacteria</taxon>
        <taxon>Cellvibrionales</taxon>
        <taxon>Cellvibrionaceae</taxon>
        <taxon>Gilvimarinus</taxon>
    </lineage>
</organism>
<dbReference type="AlphaFoldDB" id="A0A9X2HWK9"/>
<dbReference type="GO" id="GO:0006508">
    <property type="term" value="P:proteolysis"/>
    <property type="evidence" value="ECO:0007669"/>
    <property type="project" value="InterPro"/>
</dbReference>
<dbReference type="PANTHER" id="PTHR43056">
    <property type="entry name" value="PEPTIDASE S9 PROLYL OLIGOPEPTIDASE"/>
    <property type="match status" value="1"/>
</dbReference>
<reference evidence="2" key="1">
    <citation type="submission" date="2022-05" db="EMBL/GenBank/DDBJ databases">
        <authorList>
            <person name="Sun H.-N."/>
        </authorList>
    </citation>
    <scope>NUCLEOTIDE SEQUENCE</scope>
    <source>
        <strain evidence="2">HB14</strain>
    </source>
</reference>